<evidence type="ECO:0000313" key="1">
    <source>
        <dbReference type="Proteomes" id="UP000887565"/>
    </source>
</evidence>
<keyword evidence="1" id="KW-1185">Reference proteome</keyword>
<evidence type="ECO:0000313" key="2">
    <source>
        <dbReference type="WBParaSite" id="nRc.2.0.1.t00017-RA"/>
    </source>
</evidence>
<dbReference type="Proteomes" id="UP000887565">
    <property type="component" value="Unplaced"/>
</dbReference>
<sequence length="68" mass="8143">MKHEPSKFKNSGRPNLHMIRRIKYFQMEKSRVESAMVTRKLWTQWLDKCCKKDNGLNSVVTGYIKKKL</sequence>
<organism evidence="1 2">
    <name type="scientific">Romanomermis culicivorax</name>
    <name type="common">Nematode worm</name>
    <dbReference type="NCBI Taxonomy" id="13658"/>
    <lineage>
        <taxon>Eukaryota</taxon>
        <taxon>Metazoa</taxon>
        <taxon>Ecdysozoa</taxon>
        <taxon>Nematoda</taxon>
        <taxon>Enoplea</taxon>
        <taxon>Dorylaimia</taxon>
        <taxon>Mermithida</taxon>
        <taxon>Mermithoidea</taxon>
        <taxon>Mermithidae</taxon>
        <taxon>Romanomermis</taxon>
    </lineage>
</organism>
<proteinExistence type="predicted"/>
<reference evidence="2" key="1">
    <citation type="submission" date="2022-11" db="UniProtKB">
        <authorList>
            <consortium name="WormBaseParasite"/>
        </authorList>
    </citation>
    <scope>IDENTIFICATION</scope>
</reference>
<dbReference type="WBParaSite" id="nRc.2.0.1.t00017-RA">
    <property type="protein sequence ID" value="nRc.2.0.1.t00017-RA"/>
    <property type="gene ID" value="nRc.2.0.1.g00017"/>
</dbReference>
<accession>A0A915HF57</accession>
<name>A0A915HF57_ROMCU</name>
<dbReference type="AlphaFoldDB" id="A0A915HF57"/>
<protein>
    <submittedName>
        <fullName evidence="2">Uncharacterized protein</fullName>
    </submittedName>
</protein>